<proteinExistence type="predicted"/>
<evidence type="ECO:0000256" key="1">
    <source>
        <dbReference type="ARBA" id="ARBA00022729"/>
    </source>
</evidence>
<dbReference type="OrthoDB" id="1121201at2"/>
<dbReference type="Gene3D" id="2.40.160.20">
    <property type="match status" value="1"/>
</dbReference>
<keyword evidence="1 2" id="KW-0732">Signal</keyword>
<dbReference type="EMBL" id="RJJX01000005">
    <property type="protein sequence ID" value="RUT78909.1"/>
    <property type="molecule type" value="Genomic_DNA"/>
</dbReference>
<feature type="chain" id="PRO_5019083593" description="Outer membrane protein beta-barrel domain-containing protein" evidence="2">
    <location>
        <begin position="20"/>
        <end position="192"/>
    </location>
</feature>
<dbReference type="Proteomes" id="UP000282985">
    <property type="component" value="Unassembled WGS sequence"/>
</dbReference>
<dbReference type="InterPro" id="IPR011250">
    <property type="entry name" value="OMP/PagP_B-barrel"/>
</dbReference>
<reference evidence="4 5" key="1">
    <citation type="submission" date="2018-11" db="EMBL/GenBank/DDBJ databases">
        <title>Parancylomarina longa gen. nov., sp. nov., isolated from sediments of southern Okinawa.</title>
        <authorList>
            <person name="Fu T."/>
        </authorList>
    </citation>
    <scope>NUCLEOTIDE SEQUENCE [LARGE SCALE GENOMIC DNA]</scope>
    <source>
        <strain evidence="4 5">T3-2 S1-C</strain>
    </source>
</reference>
<sequence>MKNCLLLISFMLWCGIALGQRSECKGYIGFTVNSAIPTGDFADNSKNNSKAGFASTGANIGLVNFGYNFNSRFGIAALWFFSAHAFNGFKNITWGYGGLMAGPMLTYPIAYNLKLDLKGMLGYARASLSDDNSEIDATGVGFDFGATIRFNFARRWCFLANADYFSSDPKFEDFNQKISALNLGIGIAYRLH</sequence>
<dbReference type="AlphaFoldDB" id="A0A434AWV8"/>
<accession>A0A434AWV8</accession>
<name>A0A434AWV8_9BACT</name>
<evidence type="ECO:0000313" key="4">
    <source>
        <dbReference type="EMBL" id="RUT78909.1"/>
    </source>
</evidence>
<keyword evidence="5" id="KW-1185">Reference proteome</keyword>
<organism evidence="4 5">
    <name type="scientific">Ancylomarina longa</name>
    <dbReference type="NCBI Taxonomy" id="2487017"/>
    <lineage>
        <taxon>Bacteria</taxon>
        <taxon>Pseudomonadati</taxon>
        <taxon>Bacteroidota</taxon>
        <taxon>Bacteroidia</taxon>
        <taxon>Marinilabiliales</taxon>
        <taxon>Marinifilaceae</taxon>
        <taxon>Ancylomarina</taxon>
    </lineage>
</organism>
<dbReference type="InterPro" id="IPR027385">
    <property type="entry name" value="Beta-barrel_OMP"/>
</dbReference>
<comment type="caution">
    <text evidence="4">The sequence shown here is derived from an EMBL/GenBank/DDBJ whole genome shotgun (WGS) entry which is preliminary data.</text>
</comment>
<evidence type="ECO:0000259" key="3">
    <source>
        <dbReference type="Pfam" id="PF13505"/>
    </source>
</evidence>
<feature type="domain" description="Outer membrane protein beta-barrel" evidence="3">
    <location>
        <begin position="18"/>
        <end position="189"/>
    </location>
</feature>
<feature type="signal peptide" evidence="2">
    <location>
        <begin position="1"/>
        <end position="19"/>
    </location>
</feature>
<evidence type="ECO:0000313" key="5">
    <source>
        <dbReference type="Proteomes" id="UP000282985"/>
    </source>
</evidence>
<evidence type="ECO:0000256" key="2">
    <source>
        <dbReference type="SAM" id="SignalP"/>
    </source>
</evidence>
<dbReference type="RefSeq" id="WP_127342966.1">
    <property type="nucleotide sequence ID" value="NZ_RJJX01000005.1"/>
</dbReference>
<dbReference type="SUPFAM" id="SSF56925">
    <property type="entry name" value="OMPA-like"/>
    <property type="match status" value="1"/>
</dbReference>
<gene>
    <name evidence="4" type="ORF">DLK05_05335</name>
</gene>
<dbReference type="Pfam" id="PF13505">
    <property type="entry name" value="OMP_b-brl"/>
    <property type="match status" value="1"/>
</dbReference>
<protein>
    <recommendedName>
        <fullName evidence="3">Outer membrane protein beta-barrel domain-containing protein</fullName>
    </recommendedName>
</protein>